<proteinExistence type="predicted"/>
<dbReference type="InterPro" id="IPR037523">
    <property type="entry name" value="VOC_core"/>
</dbReference>
<reference evidence="2" key="1">
    <citation type="journal article" date="2014" name="Int. J. Syst. Evol. Microbiol.">
        <title>Complete genome sequence of Corynebacterium casei LMG S-19264T (=DSM 44701T), isolated from a smear-ripened cheese.</title>
        <authorList>
            <consortium name="US DOE Joint Genome Institute (JGI-PGF)"/>
            <person name="Walter F."/>
            <person name="Albersmeier A."/>
            <person name="Kalinowski J."/>
            <person name="Ruckert C."/>
        </authorList>
    </citation>
    <scope>NUCLEOTIDE SEQUENCE</scope>
    <source>
        <strain evidence="2">VKM Ac-1069</strain>
    </source>
</reference>
<dbReference type="RefSeq" id="WP_037041343.1">
    <property type="nucleotide sequence ID" value="NZ_BAAAUZ010000055.1"/>
</dbReference>
<keyword evidence="3" id="KW-1185">Reference proteome</keyword>
<dbReference type="Proteomes" id="UP001143463">
    <property type="component" value="Unassembled WGS sequence"/>
</dbReference>
<accession>A0A9W6L777</accession>
<dbReference type="PANTHER" id="PTHR36437:SF2">
    <property type="entry name" value="GLYOXALASE_BLEOMYCIN RESISTANCE PROTEIN_DIOXYGENASE"/>
    <property type="match status" value="1"/>
</dbReference>
<evidence type="ECO:0000313" key="3">
    <source>
        <dbReference type="Proteomes" id="UP001143463"/>
    </source>
</evidence>
<reference evidence="2" key="2">
    <citation type="submission" date="2023-01" db="EMBL/GenBank/DDBJ databases">
        <authorList>
            <person name="Sun Q."/>
            <person name="Evtushenko L."/>
        </authorList>
    </citation>
    <scope>NUCLEOTIDE SEQUENCE</scope>
    <source>
        <strain evidence="2">VKM Ac-1069</strain>
    </source>
</reference>
<dbReference type="InterPro" id="IPR004360">
    <property type="entry name" value="Glyas_Fos-R_dOase_dom"/>
</dbReference>
<dbReference type="Pfam" id="PF00903">
    <property type="entry name" value="Glyoxalase"/>
    <property type="match status" value="1"/>
</dbReference>
<feature type="domain" description="VOC" evidence="1">
    <location>
        <begin position="4"/>
        <end position="134"/>
    </location>
</feature>
<dbReference type="Gene3D" id="3.10.180.10">
    <property type="entry name" value="2,3-Dihydroxybiphenyl 1,2-Dioxygenase, domain 1"/>
    <property type="match status" value="1"/>
</dbReference>
<name>A0A9W6L777_9PSEU</name>
<gene>
    <name evidence="2" type="ORF">GCM10017577_53220</name>
</gene>
<protein>
    <recommendedName>
        <fullName evidence="1">VOC domain-containing protein</fullName>
    </recommendedName>
</protein>
<comment type="caution">
    <text evidence="2">The sequence shown here is derived from an EMBL/GenBank/DDBJ whole genome shotgun (WGS) entry which is preliminary data.</text>
</comment>
<dbReference type="InterPro" id="IPR029068">
    <property type="entry name" value="Glyas_Bleomycin-R_OHBP_Dase"/>
</dbReference>
<dbReference type="PANTHER" id="PTHR36437">
    <property type="entry name" value="GLYOXALASE/BLEOMYCIN RESISTANCE PROTEIN/DIOXYGENASE"/>
    <property type="match status" value="1"/>
</dbReference>
<evidence type="ECO:0000259" key="1">
    <source>
        <dbReference type="PROSITE" id="PS51819"/>
    </source>
</evidence>
<evidence type="ECO:0000313" key="2">
    <source>
        <dbReference type="EMBL" id="GLL14175.1"/>
    </source>
</evidence>
<dbReference type="SUPFAM" id="SSF54593">
    <property type="entry name" value="Glyoxalase/Bleomycin resistance protein/Dihydroxybiphenyl dioxygenase"/>
    <property type="match status" value="1"/>
</dbReference>
<dbReference type="PROSITE" id="PS51819">
    <property type="entry name" value="VOC"/>
    <property type="match status" value="1"/>
</dbReference>
<dbReference type="AlphaFoldDB" id="A0A9W6L777"/>
<organism evidence="2 3">
    <name type="scientific">Pseudonocardia halophobica</name>
    <dbReference type="NCBI Taxonomy" id="29401"/>
    <lineage>
        <taxon>Bacteria</taxon>
        <taxon>Bacillati</taxon>
        <taxon>Actinomycetota</taxon>
        <taxon>Actinomycetes</taxon>
        <taxon>Pseudonocardiales</taxon>
        <taxon>Pseudonocardiaceae</taxon>
        <taxon>Pseudonocardia</taxon>
    </lineage>
</organism>
<dbReference type="EMBL" id="BSFQ01000029">
    <property type="protein sequence ID" value="GLL14175.1"/>
    <property type="molecule type" value="Genomic_DNA"/>
</dbReference>
<sequence>MDCRLEVVVVPVSDVERAYEFYAGKLGFPVDSDFHPNEHFRAVQVTPPGSACSIVFGTGLGGGAAPGSLQGCHLVVTDIEKAHAELEAAGVENSGPQHFVDGAQTAGVHPEHEDYGTFVYFADPDGNSWALQEVRSPKR</sequence>